<evidence type="ECO:0000313" key="4">
    <source>
        <dbReference type="EMBL" id="CDW82760.1"/>
    </source>
</evidence>
<gene>
    <name evidence="4" type="primary">Contig9810.g10492</name>
    <name evidence="4" type="ORF">STYLEM_11795</name>
</gene>
<dbReference type="Gene3D" id="2.30.30.1020">
    <property type="entry name" value="CCR4-NOT complex subunit 2/3/5, C-terminal domain"/>
    <property type="match status" value="1"/>
</dbReference>
<dbReference type="GO" id="GO:0006355">
    <property type="term" value="P:regulation of DNA-templated transcription"/>
    <property type="evidence" value="ECO:0007669"/>
    <property type="project" value="InterPro"/>
</dbReference>
<reference evidence="4 5" key="1">
    <citation type="submission" date="2014-06" db="EMBL/GenBank/DDBJ databases">
        <authorList>
            <person name="Swart Estienne"/>
        </authorList>
    </citation>
    <scope>NUCLEOTIDE SEQUENCE [LARGE SCALE GENOMIC DNA]</scope>
    <source>
        <strain evidence="4 5">130c</strain>
    </source>
</reference>
<keyword evidence="5" id="KW-1185">Reference proteome</keyword>
<feature type="compositionally biased region" description="Polar residues" evidence="2">
    <location>
        <begin position="426"/>
        <end position="438"/>
    </location>
</feature>
<evidence type="ECO:0000259" key="3">
    <source>
        <dbReference type="Pfam" id="PF04153"/>
    </source>
</evidence>
<name>A0A078AK52_STYLE</name>
<protein>
    <submittedName>
        <fullName evidence="4">Ccr4-not transcription subunit 2 c terminal not2 not3 domains</fullName>
    </submittedName>
</protein>
<dbReference type="InParanoid" id="A0A078AK52"/>
<feature type="coiled-coil region" evidence="1">
    <location>
        <begin position="44"/>
        <end position="71"/>
    </location>
</feature>
<evidence type="ECO:0000256" key="1">
    <source>
        <dbReference type="SAM" id="Coils"/>
    </source>
</evidence>
<dbReference type="Pfam" id="PF04153">
    <property type="entry name" value="NOT2_3_5_C"/>
    <property type="match status" value="1"/>
</dbReference>
<keyword evidence="1" id="KW-0175">Coiled coil</keyword>
<feature type="region of interest" description="Disordered" evidence="2">
    <location>
        <begin position="426"/>
        <end position="481"/>
    </location>
</feature>
<organism evidence="4 5">
    <name type="scientific">Stylonychia lemnae</name>
    <name type="common">Ciliate</name>
    <dbReference type="NCBI Taxonomy" id="5949"/>
    <lineage>
        <taxon>Eukaryota</taxon>
        <taxon>Sar</taxon>
        <taxon>Alveolata</taxon>
        <taxon>Ciliophora</taxon>
        <taxon>Intramacronucleata</taxon>
        <taxon>Spirotrichea</taxon>
        <taxon>Stichotrichia</taxon>
        <taxon>Sporadotrichida</taxon>
        <taxon>Oxytrichidae</taxon>
        <taxon>Stylonychinae</taxon>
        <taxon>Stylonychia</taxon>
    </lineage>
</organism>
<feature type="domain" description="NOT2/NOT3/NOT5 C-terminal" evidence="3">
    <location>
        <begin position="282"/>
        <end position="396"/>
    </location>
</feature>
<proteinExistence type="predicted"/>
<accession>A0A078AK52</accession>
<dbReference type="OrthoDB" id="25391at2759"/>
<dbReference type="EMBL" id="CCKQ01011217">
    <property type="protein sequence ID" value="CDW82760.1"/>
    <property type="molecule type" value="Genomic_DNA"/>
</dbReference>
<feature type="compositionally biased region" description="Polar residues" evidence="2">
    <location>
        <begin position="84"/>
        <end position="114"/>
    </location>
</feature>
<sequence length="506" mass="56783">MAKQIIEVNMDLIVATCSSNNKTMVNGLKIKNSNKTQSIVMPINLQQQLNIQQQQQQQQQLQLQHQQQMQTQQQQQMIAKGRQNDLSLSSPAGGVSQHQQFQSQSPNRSSQISANDNNIVNSQFNNINRSQGSFSIGANTSIIQEAHNDSLSSLSSQYDLLENGMMLSAAAAANLQLFSNQANQNTNFSNNNSNGSGGNDSQYGISSLFNQFQQQSQLQFNVFDVELKSDYDSSHILSKTLSIEPKSNKENQSQLANELLYSSTDIFRSPNFDLLSFEEQILMNSFKNPASYEINVPSIKTQTLKSFDPNILFYIFYNFPHDKLQIDSHNELINRGWMYHKDTSKWYILAADEQQSPPQQQQTIAAAGSNRRKRTMVQSLTKCWYIFDTEMWKRVKCSSSSETMQIPPTEELNSSEIQIQPQAQINTTNSNQPKTAQLSNSDSSSSVNGQGIGRGSIIRRKQTQRGGRPATMGEFGGTVSNQSVDRFEEASSNISYKSLVITHQDD</sequence>
<feature type="region of interest" description="Disordered" evidence="2">
    <location>
        <begin position="74"/>
        <end position="114"/>
    </location>
</feature>
<dbReference type="Proteomes" id="UP000039865">
    <property type="component" value="Unassembled WGS sequence"/>
</dbReference>
<evidence type="ECO:0000256" key="2">
    <source>
        <dbReference type="SAM" id="MobiDB-lite"/>
    </source>
</evidence>
<dbReference type="InterPro" id="IPR038635">
    <property type="entry name" value="CCR4-NOT_su2/3/5_C_sf"/>
</dbReference>
<evidence type="ECO:0000313" key="5">
    <source>
        <dbReference type="Proteomes" id="UP000039865"/>
    </source>
</evidence>
<dbReference type="AlphaFoldDB" id="A0A078AK52"/>
<dbReference type="InterPro" id="IPR007282">
    <property type="entry name" value="NOT2/3/5_C"/>
</dbReference>